<feature type="compositionally biased region" description="Polar residues" evidence="9">
    <location>
        <begin position="237"/>
        <end position="252"/>
    </location>
</feature>
<feature type="domain" description="Vta1/callose synthase N-terminal" evidence="10">
    <location>
        <begin position="14"/>
        <end position="158"/>
    </location>
</feature>
<dbReference type="GO" id="GO:0015031">
    <property type="term" value="P:protein transport"/>
    <property type="evidence" value="ECO:0007669"/>
    <property type="project" value="UniProtKB-KW"/>
</dbReference>
<reference evidence="12 13" key="1">
    <citation type="journal article" date="2015" name="Genome Biol. Evol.">
        <title>Phylogenomic analyses indicate that early fungi evolved digesting cell walls of algal ancestors of land plants.</title>
        <authorList>
            <person name="Chang Y."/>
            <person name="Wang S."/>
            <person name="Sekimoto S."/>
            <person name="Aerts A.L."/>
            <person name="Choi C."/>
            <person name="Clum A."/>
            <person name="LaButti K.M."/>
            <person name="Lindquist E.A."/>
            <person name="Yee Ngan C."/>
            <person name="Ohm R.A."/>
            <person name="Salamov A.A."/>
            <person name="Grigoriev I.V."/>
            <person name="Spatafora J.W."/>
            <person name="Berbee M.L."/>
        </authorList>
    </citation>
    <scope>NUCLEOTIDE SEQUENCE [LARGE SCALE GENOMIC DNA]</scope>
    <source>
        <strain evidence="12 13">JEL478</strain>
    </source>
</reference>
<dbReference type="GO" id="GO:0032511">
    <property type="term" value="P:late endosome to vacuole transport via multivesicular body sorting pathway"/>
    <property type="evidence" value="ECO:0007669"/>
    <property type="project" value="InterPro"/>
</dbReference>
<dbReference type="AlphaFoldDB" id="A0A139APJ1"/>
<dbReference type="Gene3D" id="1.25.40.270">
    <property type="entry name" value="Vacuolar protein sorting-associated protein vta1"/>
    <property type="match status" value="1"/>
</dbReference>
<evidence type="ECO:0000256" key="7">
    <source>
        <dbReference type="ARBA" id="ARBA00022927"/>
    </source>
</evidence>
<evidence type="ECO:0000259" key="10">
    <source>
        <dbReference type="Pfam" id="PF04652"/>
    </source>
</evidence>
<evidence type="ECO:0000256" key="5">
    <source>
        <dbReference type="ARBA" id="ARBA00022490"/>
    </source>
</evidence>
<dbReference type="Pfam" id="PF04652">
    <property type="entry name" value="Vta1"/>
    <property type="match status" value="1"/>
</dbReference>
<dbReference type="InterPro" id="IPR039431">
    <property type="entry name" value="Vta1/CALS_N"/>
</dbReference>
<gene>
    <name evidence="12" type="ORF">M427DRAFT_53590</name>
</gene>
<evidence type="ECO:0000256" key="4">
    <source>
        <dbReference type="ARBA" id="ARBA00022448"/>
    </source>
</evidence>
<dbReference type="GO" id="GO:0010008">
    <property type="term" value="C:endosome membrane"/>
    <property type="evidence" value="ECO:0007669"/>
    <property type="project" value="UniProtKB-SubCell"/>
</dbReference>
<dbReference type="Pfam" id="PF18097">
    <property type="entry name" value="Vta1_C"/>
    <property type="match status" value="1"/>
</dbReference>
<dbReference type="OrthoDB" id="391137at2759"/>
<keyword evidence="4" id="KW-0813">Transport</keyword>
<feature type="domain" description="Vta1 C-terminal" evidence="11">
    <location>
        <begin position="310"/>
        <end position="347"/>
    </location>
</feature>
<feature type="compositionally biased region" description="Pro residues" evidence="9">
    <location>
        <begin position="254"/>
        <end position="277"/>
    </location>
</feature>
<keyword evidence="13" id="KW-1185">Reference proteome</keyword>
<dbReference type="EMBL" id="KQ965741">
    <property type="protein sequence ID" value="KXS18642.1"/>
    <property type="molecule type" value="Genomic_DNA"/>
</dbReference>
<protein>
    <submittedName>
        <fullName evidence="12">DUF605-domain-containing protein</fullName>
    </submittedName>
</protein>
<dbReference type="GO" id="GO:0005771">
    <property type="term" value="C:multivesicular body"/>
    <property type="evidence" value="ECO:0007669"/>
    <property type="project" value="TreeGrafter"/>
</dbReference>
<keyword evidence="5" id="KW-0963">Cytoplasm</keyword>
<evidence type="ECO:0000313" key="13">
    <source>
        <dbReference type="Proteomes" id="UP000070544"/>
    </source>
</evidence>
<sequence length="352" mass="38782">MPPYTVPTGLPNAVRGFIQRAEELRNHEPIIAYYCEFYAARKAMEVRPTTIAPQEFQIFLVALLDHLEKEKTRLSTSDAITNQDAGKAYVENFALKVFSSADNEDRAGKAGKNTARKFFAAKLFLETLNIWGELEDEIQQKLSYARWKAVDIEKALKEGRKPTPGPANGEGDMEVSDLGPGVGQFPASTDQNLAPGGPPSPPEVQSFQPGPGYPNQPSPPAPFPPAEFSRDGYMNHTGDQNFNNQPPQQYMQFPSPPNYPINTYPPQPFPPQQPAQPQPQHMATAPYGGGKPGGYGNAAPTLADLYPYDPKVLANAQKYSRFAISAIQYDDIETAVDNLQKALALLRPYSKR</sequence>
<evidence type="ECO:0000256" key="2">
    <source>
        <dbReference type="ARBA" id="ARBA00004496"/>
    </source>
</evidence>
<dbReference type="PANTHER" id="PTHR46009:SF1">
    <property type="entry name" value="VACUOLAR PROTEIN SORTING-ASSOCIATED PROTEIN VTA1 HOMOLOG"/>
    <property type="match status" value="1"/>
</dbReference>
<dbReference type="Proteomes" id="UP000070544">
    <property type="component" value="Unassembled WGS sequence"/>
</dbReference>
<keyword evidence="8" id="KW-0472">Membrane</keyword>
<comment type="subcellular location">
    <subcellularLocation>
        <location evidence="2">Cytoplasm</location>
    </subcellularLocation>
    <subcellularLocation>
        <location evidence="1">Endosome membrane</location>
        <topology evidence="1">Peripheral membrane protein</topology>
    </subcellularLocation>
</comment>
<evidence type="ECO:0000256" key="1">
    <source>
        <dbReference type="ARBA" id="ARBA00004481"/>
    </source>
</evidence>
<dbReference type="PANTHER" id="PTHR46009">
    <property type="entry name" value="VACUOLAR PROTEIN SORTING-ASSOCIATED PROTEIN VTA1 HOMOLOG"/>
    <property type="match status" value="1"/>
</dbReference>
<dbReference type="InterPro" id="IPR041212">
    <property type="entry name" value="Vta1_C"/>
</dbReference>
<comment type="similarity">
    <text evidence="3">Belongs to the VTA1 family.</text>
</comment>
<name>A0A139APJ1_GONPJ</name>
<feature type="region of interest" description="Disordered" evidence="9">
    <location>
        <begin position="157"/>
        <end position="292"/>
    </location>
</feature>
<dbReference type="Gene3D" id="1.20.5.420">
    <property type="entry name" value="Immunoglobulin FC, subunit C"/>
    <property type="match status" value="1"/>
</dbReference>
<evidence type="ECO:0000256" key="3">
    <source>
        <dbReference type="ARBA" id="ARBA00007895"/>
    </source>
</evidence>
<keyword evidence="6" id="KW-0967">Endosome</keyword>
<proteinExistence type="inferred from homology"/>
<evidence type="ECO:0000313" key="12">
    <source>
        <dbReference type="EMBL" id="KXS18642.1"/>
    </source>
</evidence>
<accession>A0A139APJ1</accession>
<dbReference type="InterPro" id="IPR023175">
    <property type="entry name" value="Vta1/CALS_N_sf"/>
</dbReference>
<evidence type="ECO:0000256" key="8">
    <source>
        <dbReference type="ARBA" id="ARBA00023136"/>
    </source>
</evidence>
<evidence type="ECO:0000256" key="6">
    <source>
        <dbReference type="ARBA" id="ARBA00022753"/>
    </source>
</evidence>
<keyword evidence="7" id="KW-0653">Protein transport</keyword>
<evidence type="ECO:0000256" key="9">
    <source>
        <dbReference type="SAM" id="MobiDB-lite"/>
    </source>
</evidence>
<dbReference type="STRING" id="1344416.A0A139APJ1"/>
<organism evidence="12 13">
    <name type="scientific">Gonapodya prolifera (strain JEL478)</name>
    <name type="common">Monoblepharis prolifera</name>
    <dbReference type="NCBI Taxonomy" id="1344416"/>
    <lineage>
        <taxon>Eukaryota</taxon>
        <taxon>Fungi</taxon>
        <taxon>Fungi incertae sedis</taxon>
        <taxon>Chytridiomycota</taxon>
        <taxon>Chytridiomycota incertae sedis</taxon>
        <taxon>Monoblepharidomycetes</taxon>
        <taxon>Monoblepharidales</taxon>
        <taxon>Gonapodyaceae</taxon>
        <taxon>Gonapodya</taxon>
    </lineage>
</organism>
<evidence type="ECO:0000259" key="11">
    <source>
        <dbReference type="Pfam" id="PF18097"/>
    </source>
</evidence>
<feature type="compositionally biased region" description="Pro residues" evidence="9">
    <location>
        <begin position="211"/>
        <end position="225"/>
    </location>
</feature>
<dbReference type="InterPro" id="IPR044538">
    <property type="entry name" value="Vta1-like"/>
</dbReference>
<dbReference type="OMA" id="AYWCEYH"/>